<sequence length="187" mass="21488">MAVDLKRATIPFRDRQRMRIKGRQVVLRPADNGDAEELQRRLARVVREGVYLDETPDSLPGKQETKEEIREIQQRGGMYTVVEVDGEIAGAAILKRGSRGISRHTVRFRTWLTPGYRGMGLGKKLMEYTIGWARANGVEKINLDVWSSNDRAIELYKKYGFQVEGRLRKQAILRGDYVDEVFMGLFL</sequence>
<evidence type="ECO:0000313" key="5">
    <source>
        <dbReference type="Proteomes" id="UP001185012"/>
    </source>
</evidence>
<feature type="domain" description="N-acetyltransferase" evidence="3">
    <location>
        <begin position="25"/>
        <end position="187"/>
    </location>
</feature>
<evidence type="ECO:0000259" key="3">
    <source>
        <dbReference type="PROSITE" id="PS51186"/>
    </source>
</evidence>
<proteinExistence type="predicted"/>
<dbReference type="Pfam" id="PF00583">
    <property type="entry name" value="Acetyltransf_1"/>
    <property type="match status" value="1"/>
</dbReference>
<dbReference type="PROSITE" id="PS51186">
    <property type="entry name" value="GNAT"/>
    <property type="match status" value="1"/>
</dbReference>
<protein>
    <submittedName>
        <fullName evidence="4">RimJ/RimL family protein N-acetyltransferase</fullName>
    </submittedName>
</protein>
<evidence type="ECO:0000313" key="4">
    <source>
        <dbReference type="EMBL" id="MDR6226321.1"/>
    </source>
</evidence>
<dbReference type="RefSeq" id="WP_309865996.1">
    <property type="nucleotide sequence ID" value="NZ_JAVDQG010000004.1"/>
</dbReference>
<keyword evidence="1" id="KW-0808">Transferase</keyword>
<dbReference type="PANTHER" id="PTHR43072">
    <property type="entry name" value="N-ACETYLTRANSFERASE"/>
    <property type="match status" value="1"/>
</dbReference>
<dbReference type="CDD" id="cd04301">
    <property type="entry name" value="NAT_SF"/>
    <property type="match status" value="1"/>
</dbReference>
<dbReference type="Gene3D" id="3.40.630.30">
    <property type="match status" value="1"/>
</dbReference>
<evidence type="ECO:0000256" key="1">
    <source>
        <dbReference type="ARBA" id="ARBA00022679"/>
    </source>
</evidence>
<keyword evidence="5" id="KW-1185">Reference proteome</keyword>
<organism evidence="4 5">
    <name type="scientific">Desmospora profundinema</name>
    <dbReference type="NCBI Taxonomy" id="1571184"/>
    <lineage>
        <taxon>Bacteria</taxon>
        <taxon>Bacillati</taxon>
        <taxon>Bacillota</taxon>
        <taxon>Bacilli</taxon>
        <taxon>Bacillales</taxon>
        <taxon>Thermoactinomycetaceae</taxon>
        <taxon>Desmospora</taxon>
    </lineage>
</organism>
<gene>
    <name evidence="4" type="ORF">JOE21_002327</name>
</gene>
<comment type="caution">
    <text evidence="4">The sequence shown here is derived from an EMBL/GenBank/DDBJ whole genome shotgun (WGS) entry which is preliminary data.</text>
</comment>
<dbReference type="InterPro" id="IPR000182">
    <property type="entry name" value="GNAT_dom"/>
</dbReference>
<name>A0ABU1ING5_9BACL</name>
<dbReference type="Proteomes" id="UP001185012">
    <property type="component" value="Unassembled WGS sequence"/>
</dbReference>
<dbReference type="EMBL" id="JAVDQG010000004">
    <property type="protein sequence ID" value="MDR6226321.1"/>
    <property type="molecule type" value="Genomic_DNA"/>
</dbReference>
<reference evidence="4 5" key="1">
    <citation type="submission" date="2023-07" db="EMBL/GenBank/DDBJ databases">
        <title>Genomic Encyclopedia of Type Strains, Phase IV (KMG-IV): sequencing the most valuable type-strain genomes for metagenomic binning, comparative biology and taxonomic classification.</title>
        <authorList>
            <person name="Goeker M."/>
        </authorList>
    </citation>
    <scope>NUCLEOTIDE SEQUENCE [LARGE SCALE GENOMIC DNA]</scope>
    <source>
        <strain evidence="4 5">DSM 45903</strain>
    </source>
</reference>
<keyword evidence="2" id="KW-0012">Acyltransferase</keyword>
<dbReference type="SUPFAM" id="SSF55729">
    <property type="entry name" value="Acyl-CoA N-acyltransferases (Nat)"/>
    <property type="match status" value="1"/>
</dbReference>
<dbReference type="PANTHER" id="PTHR43072:SF23">
    <property type="entry name" value="UPF0039 PROTEIN C11D3.02C"/>
    <property type="match status" value="1"/>
</dbReference>
<accession>A0ABU1ING5</accession>
<evidence type="ECO:0000256" key="2">
    <source>
        <dbReference type="ARBA" id="ARBA00023315"/>
    </source>
</evidence>
<dbReference type="InterPro" id="IPR016181">
    <property type="entry name" value="Acyl_CoA_acyltransferase"/>
</dbReference>